<feature type="transmembrane region" description="Helical" evidence="2">
    <location>
        <begin position="98"/>
        <end position="117"/>
    </location>
</feature>
<comment type="caution">
    <text evidence="3">The sequence shown here is derived from an EMBL/GenBank/DDBJ whole genome shotgun (WGS) entry which is preliminary data.</text>
</comment>
<dbReference type="Pfam" id="PF11735">
    <property type="entry name" value="CAP59_mtransfer"/>
    <property type="match status" value="1"/>
</dbReference>
<dbReference type="PANTHER" id="PTHR34144">
    <property type="entry name" value="CHROMOSOME 8, WHOLE GENOME SHOTGUN SEQUENCE"/>
    <property type="match status" value="1"/>
</dbReference>
<dbReference type="OrthoDB" id="7464992at2759"/>
<evidence type="ECO:0000256" key="1">
    <source>
        <dbReference type="SAM" id="MobiDB-lite"/>
    </source>
</evidence>
<name>A0A2P7YGH5_9PEZI</name>
<evidence type="ECO:0000313" key="4">
    <source>
        <dbReference type="Proteomes" id="UP000243723"/>
    </source>
</evidence>
<keyword evidence="2" id="KW-0812">Transmembrane</keyword>
<feature type="region of interest" description="Disordered" evidence="1">
    <location>
        <begin position="377"/>
        <end position="402"/>
    </location>
</feature>
<keyword evidence="3" id="KW-0808">Transferase</keyword>
<keyword evidence="2" id="KW-0472">Membrane</keyword>
<organism evidence="3 4">
    <name type="scientific">Elsinoe australis</name>
    <dbReference type="NCBI Taxonomy" id="40998"/>
    <lineage>
        <taxon>Eukaryota</taxon>
        <taxon>Fungi</taxon>
        <taxon>Dikarya</taxon>
        <taxon>Ascomycota</taxon>
        <taxon>Pezizomycotina</taxon>
        <taxon>Dothideomycetes</taxon>
        <taxon>Dothideomycetidae</taxon>
        <taxon>Myriangiales</taxon>
        <taxon>Elsinoaceae</taxon>
        <taxon>Elsinoe</taxon>
    </lineage>
</organism>
<dbReference type="EMBL" id="NHZQ01000445">
    <property type="protein sequence ID" value="PSK35068.1"/>
    <property type="molecule type" value="Genomic_DNA"/>
</dbReference>
<keyword evidence="4" id="KW-1185">Reference proteome</keyword>
<accession>A0A2P7YGH5</accession>
<gene>
    <name evidence="3" type="ORF">B9Z65_1651</name>
</gene>
<proteinExistence type="predicted"/>
<dbReference type="InterPro" id="IPR021047">
    <property type="entry name" value="Mannosyltransferase_CMT1"/>
</dbReference>
<dbReference type="GO" id="GO:0016757">
    <property type="term" value="F:glycosyltransferase activity"/>
    <property type="evidence" value="ECO:0007669"/>
    <property type="project" value="UniProtKB-KW"/>
</dbReference>
<keyword evidence="2" id="KW-1133">Transmembrane helix</keyword>
<evidence type="ECO:0000256" key="2">
    <source>
        <dbReference type="SAM" id="Phobius"/>
    </source>
</evidence>
<dbReference type="Proteomes" id="UP000243723">
    <property type="component" value="Unassembled WGS sequence"/>
</dbReference>
<dbReference type="PANTHER" id="PTHR34144:SF8">
    <property type="entry name" value="GLYCOSYLTRANSFERASE FAMILY 69 PROTEIN"/>
    <property type="match status" value="1"/>
</dbReference>
<sequence length="555" mass="62003">MPAINGREEASSLLPLRSLGHHDSDEEDSDLDLIADEDYVNGFDAIDHTKSTRSSNRLARFLPKFSVPRLPVPGFLGYQKPSRGPPVDYGGGPWKGKVFLWITLLFLFWVAFIAAFLPSYSNPPQHYQDLRKRAVGSTTPGRANPNNEQVFIAASIYDKDGSLISGAWGQNILSLVDLLGPDNVFVSIYENDASEDASKALYAFRKQLKCENIVVNEHLNTTGLQHVIMPDGRKLLKRISFLAEVRNRALAPLDDMNSPIHNTRFDKVLYVNDVVFDPVDAANLLLSTNVGEDGKTNFRAACATDFINPFKFYDTFATRDLEGYDMGVPFYPWFAHAGEAASRKDVLAQKDAVRVRSCWGGMVAFKGSYFLNAPAKPPGIGGPSRRSARIRRQGEKTPASSANKFLPARFRAEEDPFWDASECCLIHADIQHADAKNLKEDTEIYMNPYIRVAYDTRTLSWLWLTRRLERLSPPSQHIMNLIGRRPSDNPRRLEEPGQKVSDRVWISDGKSGSGSYQDVQRIAKPGGFCGGRKLLALPEDGNGGHWWSQTLPPDI</sequence>
<dbReference type="AlphaFoldDB" id="A0A2P7YGH5"/>
<evidence type="ECO:0000313" key="3">
    <source>
        <dbReference type="EMBL" id="PSK35068.1"/>
    </source>
</evidence>
<protein>
    <submittedName>
        <fullName evidence="3">GPI mannosyltransferase 4</fullName>
    </submittedName>
</protein>
<reference evidence="3 4" key="1">
    <citation type="submission" date="2017-05" db="EMBL/GenBank/DDBJ databases">
        <title>Draft genome sequence of Elsinoe australis.</title>
        <authorList>
            <person name="Cheng Q."/>
        </authorList>
    </citation>
    <scope>NUCLEOTIDE SEQUENCE [LARGE SCALE GENOMIC DNA]</scope>
    <source>
        <strain evidence="3 4">NL1</strain>
    </source>
</reference>
<keyword evidence="3" id="KW-0328">Glycosyltransferase</keyword>
<dbReference type="STRING" id="40998.A0A2P7YGH5"/>